<keyword evidence="3" id="KW-1185">Reference proteome</keyword>
<evidence type="ECO:0000256" key="1">
    <source>
        <dbReference type="SAM" id="MobiDB-lite"/>
    </source>
</evidence>
<sequence length="137" mass="14928">MGNSSILPISQNYHHGEGTNISSGAFQDNPDERRLTSNHDVLLNQFSAQPSGALDQKGSVKFSSMAVVSASTPRTRSSPKNKEQKTTEKVPSNNFPSIFKSLLSTGILDGVPVKYVSWSREVSSDILVFHSIQGFFP</sequence>
<proteinExistence type="predicted"/>
<reference evidence="2" key="1">
    <citation type="submission" date="2023-05" db="EMBL/GenBank/DDBJ databases">
        <authorList>
            <person name="Huff M."/>
        </authorList>
    </citation>
    <scope>NUCLEOTIDE SEQUENCE</scope>
</reference>
<feature type="region of interest" description="Disordered" evidence="1">
    <location>
        <begin position="65"/>
        <end position="93"/>
    </location>
</feature>
<feature type="compositionally biased region" description="Polar residues" evidence="1">
    <location>
        <begin position="69"/>
        <end position="78"/>
    </location>
</feature>
<dbReference type="Proteomes" id="UP000834106">
    <property type="component" value="Chromosome 11"/>
</dbReference>
<feature type="compositionally biased region" description="Polar residues" evidence="1">
    <location>
        <begin position="1"/>
        <end position="26"/>
    </location>
</feature>
<name>A0AAD2E1G7_9LAMI</name>
<organism evidence="2 3">
    <name type="scientific">Fraxinus pennsylvanica</name>
    <dbReference type="NCBI Taxonomy" id="56036"/>
    <lineage>
        <taxon>Eukaryota</taxon>
        <taxon>Viridiplantae</taxon>
        <taxon>Streptophyta</taxon>
        <taxon>Embryophyta</taxon>
        <taxon>Tracheophyta</taxon>
        <taxon>Spermatophyta</taxon>
        <taxon>Magnoliopsida</taxon>
        <taxon>eudicotyledons</taxon>
        <taxon>Gunneridae</taxon>
        <taxon>Pentapetalae</taxon>
        <taxon>asterids</taxon>
        <taxon>lamiids</taxon>
        <taxon>Lamiales</taxon>
        <taxon>Oleaceae</taxon>
        <taxon>Oleeae</taxon>
        <taxon>Fraxinus</taxon>
    </lineage>
</organism>
<gene>
    <name evidence="2" type="ORF">FPE_LOCUS18740</name>
</gene>
<dbReference type="AlphaFoldDB" id="A0AAD2E1G7"/>
<feature type="region of interest" description="Disordered" evidence="1">
    <location>
        <begin position="1"/>
        <end position="33"/>
    </location>
</feature>
<accession>A0AAD2E1G7</accession>
<evidence type="ECO:0000313" key="3">
    <source>
        <dbReference type="Proteomes" id="UP000834106"/>
    </source>
</evidence>
<dbReference type="EMBL" id="OU503046">
    <property type="protein sequence ID" value="CAI9771310.1"/>
    <property type="molecule type" value="Genomic_DNA"/>
</dbReference>
<protein>
    <submittedName>
        <fullName evidence="2">Uncharacterized protein</fullName>
    </submittedName>
</protein>
<evidence type="ECO:0000313" key="2">
    <source>
        <dbReference type="EMBL" id="CAI9771310.1"/>
    </source>
</evidence>